<dbReference type="Pfam" id="PF10496">
    <property type="entry name" value="Syntaxin-18_N"/>
    <property type="match status" value="1"/>
</dbReference>
<keyword evidence="5" id="KW-0653">Protein transport</keyword>
<evidence type="ECO:0000256" key="6">
    <source>
        <dbReference type="ARBA" id="ARBA00022989"/>
    </source>
</evidence>
<sequence>MDITPDFSKLLHSKGCAIAKHGLDVETVEGFVKEAYRINSRISSLHQELKDVRRAYLSATQPRRTHNRNASNQPRALTDREREEIDANAKSMLRELNSSIGILEDAETLRRKTETELILKKHSSGLGVLGAWASGGAVGKKSVDQLNAEAQAEQTAGHRDGVLWYLRKQLESCLRTQQDMMETRLSREYELSRSMLSQAGPSLADFAEFKPMSHVSSDSREQDNSSAIDQGLSAEQIQMFEEGNQDMMTHFDSALDKVKGVEKSLREISELQSLLVTNLATQSAHIEQLVADSEFTTENVGGGNKELTKATQRPSAARYTFFAASGLCAFVILWDLII</sequence>
<comment type="similarity">
    <text evidence="2">Belongs to the syntaxin family.</text>
</comment>
<evidence type="ECO:0000256" key="1">
    <source>
        <dbReference type="ARBA" id="ARBA00004211"/>
    </source>
</evidence>
<evidence type="ECO:0000313" key="11">
    <source>
        <dbReference type="EMBL" id="KAK0388554.1"/>
    </source>
</evidence>
<protein>
    <recommendedName>
        <fullName evidence="10">SNARE-complex protein Syntaxin-18 N-terminal domain-containing protein</fullName>
    </recommendedName>
</protein>
<proteinExistence type="inferred from homology"/>
<keyword evidence="8" id="KW-0472">Membrane</keyword>
<dbReference type="Gene3D" id="1.20.5.110">
    <property type="match status" value="1"/>
</dbReference>
<dbReference type="GO" id="GO:0005783">
    <property type="term" value="C:endoplasmic reticulum"/>
    <property type="evidence" value="ECO:0007669"/>
    <property type="project" value="TreeGrafter"/>
</dbReference>
<evidence type="ECO:0000256" key="2">
    <source>
        <dbReference type="ARBA" id="ARBA00009063"/>
    </source>
</evidence>
<dbReference type="AlphaFoldDB" id="A0AA39GL98"/>
<evidence type="ECO:0000256" key="5">
    <source>
        <dbReference type="ARBA" id="ARBA00022927"/>
    </source>
</evidence>
<keyword evidence="4" id="KW-0812">Transmembrane</keyword>
<dbReference type="GO" id="GO:0015031">
    <property type="term" value="P:protein transport"/>
    <property type="evidence" value="ECO:0007669"/>
    <property type="project" value="UniProtKB-KW"/>
</dbReference>
<feature type="domain" description="SNARE-complex protein Syntaxin-18 N-terminal" evidence="10">
    <location>
        <begin position="1"/>
        <end position="85"/>
    </location>
</feature>
<dbReference type="GO" id="GO:0031201">
    <property type="term" value="C:SNARE complex"/>
    <property type="evidence" value="ECO:0007669"/>
    <property type="project" value="TreeGrafter"/>
</dbReference>
<feature type="region of interest" description="Disordered" evidence="9">
    <location>
        <begin position="58"/>
        <end position="82"/>
    </location>
</feature>
<dbReference type="GO" id="GO:0006890">
    <property type="term" value="P:retrograde vesicle-mediated transport, Golgi to endoplasmic reticulum"/>
    <property type="evidence" value="ECO:0007669"/>
    <property type="project" value="TreeGrafter"/>
</dbReference>
<evidence type="ECO:0000313" key="12">
    <source>
        <dbReference type="Proteomes" id="UP001175261"/>
    </source>
</evidence>
<evidence type="ECO:0000256" key="8">
    <source>
        <dbReference type="ARBA" id="ARBA00023136"/>
    </source>
</evidence>
<gene>
    <name evidence="11" type="ORF">NLU13_4797</name>
</gene>
<comment type="caution">
    <text evidence="11">The sequence shown here is derived from an EMBL/GenBank/DDBJ whole genome shotgun (WGS) entry which is preliminary data.</text>
</comment>
<reference evidence="11" key="1">
    <citation type="submission" date="2022-10" db="EMBL/GenBank/DDBJ databases">
        <title>Determination and structural analysis of whole genome sequence of Sarocladium strictum F4-1.</title>
        <authorList>
            <person name="Hu L."/>
            <person name="Jiang Y."/>
        </authorList>
    </citation>
    <scope>NUCLEOTIDE SEQUENCE</scope>
    <source>
        <strain evidence="11">F4-1</strain>
    </source>
</reference>
<keyword evidence="7" id="KW-0175">Coiled coil</keyword>
<dbReference type="EMBL" id="JAPDFR010000003">
    <property type="protein sequence ID" value="KAK0388554.1"/>
    <property type="molecule type" value="Genomic_DNA"/>
</dbReference>
<accession>A0AA39GL98</accession>
<evidence type="ECO:0000259" key="10">
    <source>
        <dbReference type="Pfam" id="PF10496"/>
    </source>
</evidence>
<keyword evidence="6" id="KW-1133">Transmembrane helix</keyword>
<evidence type="ECO:0000256" key="4">
    <source>
        <dbReference type="ARBA" id="ARBA00022692"/>
    </source>
</evidence>
<keyword evidence="12" id="KW-1185">Reference proteome</keyword>
<evidence type="ECO:0000256" key="9">
    <source>
        <dbReference type="SAM" id="MobiDB-lite"/>
    </source>
</evidence>
<dbReference type="PANTHER" id="PTHR15959">
    <property type="entry name" value="SYNTAXIN-18"/>
    <property type="match status" value="1"/>
</dbReference>
<evidence type="ECO:0000256" key="3">
    <source>
        <dbReference type="ARBA" id="ARBA00022448"/>
    </source>
</evidence>
<dbReference type="Proteomes" id="UP001175261">
    <property type="component" value="Unassembled WGS sequence"/>
</dbReference>
<keyword evidence="3" id="KW-0813">Transport</keyword>
<feature type="compositionally biased region" description="Polar residues" evidence="9">
    <location>
        <begin position="58"/>
        <end position="75"/>
    </location>
</feature>
<dbReference type="PANTHER" id="PTHR15959:SF0">
    <property type="entry name" value="SYNTAXIN-18"/>
    <property type="match status" value="1"/>
</dbReference>
<name>A0AA39GL98_SARSR</name>
<comment type="subcellular location">
    <subcellularLocation>
        <location evidence="1">Membrane</location>
        <topology evidence="1">Single-pass type IV membrane protein</topology>
    </subcellularLocation>
</comment>
<evidence type="ECO:0000256" key="7">
    <source>
        <dbReference type="ARBA" id="ARBA00023054"/>
    </source>
</evidence>
<organism evidence="11 12">
    <name type="scientific">Sarocladium strictum</name>
    <name type="common">Black bundle disease fungus</name>
    <name type="synonym">Acremonium strictum</name>
    <dbReference type="NCBI Taxonomy" id="5046"/>
    <lineage>
        <taxon>Eukaryota</taxon>
        <taxon>Fungi</taxon>
        <taxon>Dikarya</taxon>
        <taxon>Ascomycota</taxon>
        <taxon>Pezizomycotina</taxon>
        <taxon>Sordariomycetes</taxon>
        <taxon>Hypocreomycetidae</taxon>
        <taxon>Hypocreales</taxon>
        <taxon>Sarocladiaceae</taxon>
        <taxon>Sarocladium</taxon>
    </lineage>
</organism>
<dbReference type="InterPro" id="IPR019529">
    <property type="entry name" value="Syntaxin-18_N"/>
</dbReference>